<dbReference type="Proteomes" id="UP000016567">
    <property type="component" value="Unassembled WGS sequence"/>
</dbReference>
<feature type="transmembrane region" description="Helical" evidence="1">
    <location>
        <begin position="165"/>
        <end position="190"/>
    </location>
</feature>
<feature type="transmembrane region" description="Helical" evidence="1">
    <location>
        <begin position="20"/>
        <end position="40"/>
    </location>
</feature>
<evidence type="ECO:0000313" key="3">
    <source>
        <dbReference type="Proteomes" id="UP000016567"/>
    </source>
</evidence>
<accession>U3ACJ9</accession>
<protein>
    <submittedName>
        <fullName evidence="2">Uncharacterized protein</fullName>
    </submittedName>
</protein>
<sequence>MASVLFVIIAYNSWNLNEFSPVWGSFCALLLTSVLLRPFVLNTITLDKTKTYGFFVEKGIHPNDDNEYTLLECNEGQWKRLGIMYSSLSLKEAKYWLVKQGVKTLHGECIQKGNIFSNLRAAAFYIFLAYLVLHYLPQITRYIFPVGFDEVKGLTVYRTKSEQDVAVWISFLLGAIPSAFFFLIEAFICLRLVSLGGRQLILFLNKQVILTNGSGRRGTNKSLSFTTIQSIIICPNKEGKENTDIDERVKLTDVKGELVSLSEWHFGAREVLNHLATLGVPVINEENKAP</sequence>
<keyword evidence="1" id="KW-0472">Membrane</keyword>
<keyword evidence="1" id="KW-0812">Transmembrane</keyword>
<keyword evidence="1" id="KW-1133">Transmembrane helix</keyword>
<proteinExistence type="predicted"/>
<gene>
    <name evidence="2" type="ORF">VAZ01S_085_00070</name>
</gene>
<evidence type="ECO:0000313" key="2">
    <source>
        <dbReference type="EMBL" id="GAD77661.1"/>
    </source>
</evidence>
<dbReference type="AlphaFoldDB" id="U3ACJ9"/>
<keyword evidence="3" id="KW-1185">Reference proteome</keyword>
<comment type="caution">
    <text evidence="2">The sequence shown here is derived from an EMBL/GenBank/DDBJ whole genome shotgun (WGS) entry which is preliminary data.</text>
</comment>
<dbReference type="EMBL" id="BATL01000085">
    <property type="protein sequence ID" value="GAD77661.1"/>
    <property type="molecule type" value="Genomic_DNA"/>
</dbReference>
<organism evidence="2 3">
    <name type="scientific">Vibrio azureus NBRC 104587</name>
    <dbReference type="NCBI Taxonomy" id="1219077"/>
    <lineage>
        <taxon>Bacteria</taxon>
        <taxon>Pseudomonadati</taxon>
        <taxon>Pseudomonadota</taxon>
        <taxon>Gammaproteobacteria</taxon>
        <taxon>Vibrionales</taxon>
        <taxon>Vibrionaceae</taxon>
        <taxon>Vibrio</taxon>
    </lineage>
</organism>
<reference evidence="2 3" key="1">
    <citation type="submission" date="2013-09" db="EMBL/GenBank/DDBJ databases">
        <title>Whole genome shotgun sequence of Vibrio azureus NBRC 104587.</title>
        <authorList>
            <person name="Isaki S."/>
            <person name="Hosoyama A."/>
            <person name="Numata M."/>
            <person name="Hashimoto M."/>
            <person name="Hosoyama Y."/>
            <person name="Tsuchikane K."/>
            <person name="Noguchi M."/>
            <person name="Hirakata S."/>
            <person name="Ichikawa N."/>
            <person name="Ohji S."/>
            <person name="Yamazoe A."/>
            <person name="Fujita N."/>
        </authorList>
    </citation>
    <scope>NUCLEOTIDE SEQUENCE [LARGE SCALE GENOMIC DNA]</scope>
    <source>
        <strain evidence="2 3">NBRC 104587</strain>
    </source>
</reference>
<evidence type="ECO:0000256" key="1">
    <source>
        <dbReference type="SAM" id="Phobius"/>
    </source>
</evidence>
<feature type="transmembrane region" description="Helical" evidence="1">
    <location>
        <begin position="122"/>
        <end position="145"/>
    </location>
</feature>
<name>U3ACJ9_9VIBR</name>
<dbReference type="STRING" id="1219077.VAZ01S_085_00070"/>